<proteinExistence type="predicted"/>
<gene>
    <name evidence="1" type="ORF">QN277_026130</name>
</gene>
<dbReference type="EMBL" id="JAWXYG010000008">
    <property type="protein sequence ID" value="KAK4265025.1"/>
    <property type="molecule type" value="Genomic_DNA"/>
</dbReference>
<name>A0AAE1K649_9FABA</name>
<dbReference type="Proteomes" id="UP001293593">
    <property type="component" value="Unassembled WGS sequence"/>
</dbReference>
<keyword evidence="2" id="KW-1185">Reference proteome</keyword>
<evidence type="ECO:0000313" key="1">
    <source>
        <dbReference type="EMBL" id="KAK4265025.1"/>
    </source>
</evidence>
<organism evidence="1 2">
    <name type="scientific">Acacia crassicarpa</name>
    <name type="common">northern wattle</name>
    <dbReference type="NCBI Taxonomy" id="499986"/>
    <lineage>
        <taxon>Eukaryota</taxon>
        <taxon>Viridiplantae</taxon>
        <taxon>Streptophyta</taxon>
        <taxon>Embryophyta</taxon>
        <taxon>Tracheophyta</taxon>
        <taxon>Spermatophyta</taxon>
        <taxon>Magnoliopsida</taxon>
        <taxon>eudicotyledons</taxon>
        <taxon>Gunneridae</taxon>
        <taxon>Pentapetalae</taxon>
        <taxon>rosids</taxon>
        <taxon>fabids</taxon>
        <taxon>Fabales</taxon>
        <taxon>Fabaceae</taxon>
        <taxon>Caesalpinioideae</taxon>
        <taxon>mimosoid clade</taxon>
        <taxon>Acacieae</taxon>
        <taxon>Acacia</taxon>
    </lineage>
</organism>
<evidence type="ECO:0000313" key="2">
    <source>
        <dbReference type="Proteomes" id="UP001293593"/>
    </source>
</evidence>
<sequence length="202" mass="22295">MMDVAEVEENLFAASDAKLHGEMCKALSTMYCKVSSIFPSLEAARHRSKAGIEAICSLHVALEKAKDVLQHCSQCSKLYLAIAADVVLLKFEKPKSAIKDGLKQVEDIVPRSIACQCQEILNELEGVKFALDPTEKQVGADLISLLQQGRQCGDSSDASELECFHQCAIRLGITSSREALTERRSLKKLIERARAEEDNQKE</sequence>
<accession>A0AAE1K649</accession>
<comment type="caution">
    <text evidence="1">The sequence shown here is derived from an EMBL/GenBank/DDBJ whole genome shotgun (WGS) entry which is preliminary data.</text>
</comment>
<protein>
    <submittedName>
        <fullName evidence="1">Uncharacterized protein</fullName>
    </submittedName>
</protein>
<reference evidence="1" key="1">
    <citation type="submission" date="2023-10" db="EMBL/GenBank/DDBJ databases">
        <title>Chromosome-level genome of the transformable northern wattle, Acacia crassicarpa.</title>
        <authorList>
            <person name="Massaro I."/>
            <person name="Sinha N.R."/>
            <person name="Poethig S."/>
            <person name="Leichty A.R."/>
        </authorList>
    </citation>
    <scope>NUCLEOTIDE SEQUENCE</scope>
    <source>
        <strain evidence="1">Acra3RX</strain>
        <tissue evidence="1">Leaf</tissue>
    </source>
</reference>
<dbReference type="AlphaFoldDB" id="A0AAE1K649"/>